<organism evidence="1 2">
    <name type="scientific">Allokutzneria oryzae</name>
    <dbReference type="NCBI Taxonomy" id="1378989"/>
    <lineage>
        <taxon>Bacteria</taxon>
        <taxon>Bacillati</taxon>
        <taxon>Actinomycetota</taxon>
        <taxon>Actinomycetes</taxon>
        <taxon>Pseudonocardiales</taxon>
        <taxon>Pseudonocardiaceae</taxon>
        <taxon>Allokutzneria</taxon>
    </lineage>
</organism>
<evidence type="ECO:0000313" key="1">
    <source>
        <dbReference type="EMBL" id="MFB9904394.1"/>
    </source>
</evidence>
<gene>
    <name evidence="1" type="ORF">ACFFQA_10645</name>
</gene>
<dbReference type="EMBL" id="JBHLZU010000009">
    <property type="protein sequence ID" value="MFB9904394.1"/>
    <property type="molecule type" value="Genomic_DNA"/>
</dbReference>
<dbReference type="RefSeq" id="WP_377851593.1">
    <property type="nucleotide sequence ID" value="NZ_JBHLZU010000009.1"/>
</dbReference>
<name>A0ABV5ZXJ2_9PSEU</name>
<sequence length="85" mass="9006">MCGSVGDLRTHLLQLIEQLPTSVVLQNKNDAITAAGELIDAWRSSGDTDAREVVDFIHQAVDLLDGAADRVAVAGELISTYANGI</sequence>
<comment type="caution">
    <text evidence="1">The sequence shown here is derived from an EMBL/GenBank/DDBJ whole genome shotgun (WGS) entry which is preliminary data.</text>
</comment>
<keyword evidence="2" id="KW-1185">Reference proteome</keyword>
<dbReference type="Proteomes" id="UP001589693">
    <property type="component" value="Unassembled WGS sequence"/>
</dbReference>
<accession>A0ABV5ZXJ2</accession>
<protein>
    <submittedName>
        <fullName evidence="1">Uncharacterized protein</fullName>
    </submittedName>
</protein>
<reference evidence="1 2" key="1">
    <citation type="submission" date="2024-09" db="EMBL/GenBank/DDBJ databases">
        <authorList>
            <person name="Sun Q."/>
            <person name="Mori K."/>
        </authorList>
    </citation>
    <scope>NUCLEOTIDE SEQUENCE [LARGE SCALE GENOMIC DNA]</scope>
    <source>
        <strain evidence="1 2">TBRC 7907</strain>
    </source>
</reference>
<evidence type="ECO:0000313" key="2">
    <source>
        <dbReference type="Proteomes" id="UP001589693"/>
    </source>
</evidence>
<proteinExistence type="predicted"/>